<reference evidence="1" key="2">
    <citation type="journal article" date="2015" name="Fish Shellfish Immunol.">
        <title>Early steps in the European eel (Anguilla anguilla)-Vibrio vulnificus interaction in the gills: Role of the RtxA13 toxin.</title>
        <authorList>
            <person name="Callol A."/>
            <person name="Pajuelo D."/>
            <person name="Ebbesson L."/>
            <person name="Teles M."/>
            <person name="MacKenzie S."/>
            <person name="Amaro C."/>
        </authorList>
    </citation>
    <scope>NUCLEOTIDE SEQUENCE</scope>
</reference>
<evidence type="ECO:0000313" key="1">
    <source>
        <dbReference type="EMBL" id="JAH89590.1"/>
    </source>
</evidence>
<protein>
    <submittedName>
        <fullName evidence="1">Uncharacterized protein</fullName>
    </submittedName>
</protein>
<reference evidence="1" key="1">
    <citation type="submission" date="2014-11" db="EMBL/GenBank/DDBJ databases">
        <authorList>
            <person name="Amaro Gonzalez C."/>
        </authorList>
    </citation>
    <scope>NUCLEOTIDE SEQUENCE</scope>
</reference>
<proteinExistence type="predicted"/>
<name>A0A0E9WJ28_ANGAN</name>
<dbReference type="EMBL" id="GBXM01018987">
    <property type="protein sequence ID" value="JAH89590.1"/>
    <property type="molecule type" value="Transcribed_RNA"/>
</dbReference>
<accession>A0A0E9WJ28</accession>
<organism evidence="1">
    <name type="scientific">Anguilla anguilla</name>
    <name type="common">European freshwater eel</name>
    <name type="synonym">Muraena anguilla</name>
    <dbReference type="NCBI Taxonomy" id="7936"/>
    <lineage>
        <taxon>Eukaryota</taxon>
        <taxon>Metazoa</taxon>
        <taxon>Chordata</taxon>
        <taxon>Craniata</taxon>
        <taxon>Vertebrata</taxon>
        <taxon>Euteleostomi</taxon>
        <taxon>Actinopterygii</taxon>
        <taxon>Neopterygii</taxon>
        <taxon>Teleostei</taxon>
        <taxon>Anguilliformes</taxon>
        <taxon>Anguillidae</taxon>
        <taxon>Anguilla</taxon>
    </lineage>
</organism>
<dbReference type="AlphaFoldDB" id="A0A0E9WJ28"/>
<sequence>MHTPFSNDPATDVFVQADFTPEQDVDAAIPKRLGLIFVCKEVAFGEDGISYGEDYQADETQRKSLHSRKHTVGWLSRTVCELPRDQRLVPAECELWPHQEATVKVGEAKDLQERGHG</sequence>